<proteinExistence type="predicted"/>
<dbReference type="Proteomes" id="UP001480595">
    <property type="component" value="Unassembled WGS sequence"/>
</dbReference>
<dbReference type="EMBL" id="JAQQWL010000012">
    <property type="protein sequence ID" value="KAK8043916.1"/>
    <property type="molecule type" value="Genomic_DNA"/>
</dbReference>
<dbReference type="RefSeq" id="XP_066710311.1">
    <property type="nucleotide sequence ID" value="XM_066864163.1"/>
</dbReference>
<evidence type="ECO:0000313" key="2">
    <source>
        <dbReference type="Proteomes" id="UP001480595"/>
    </source>
</evidence>
<evidence type="ECO:0000313" key="1">
    <source>
        <dbReference type="EMBL" id="KAK8043916.1"/>
    </source>
</evidence>
<comment type="caution">
    <text evidence="1">The sequence shown here is derived from an EMBL/GenBank/DDBJ whole genome shotgun (WGS) entry which is preliminary data.</text>
</comment>
<organism evidence="1 2">
    <name type="scientific">Apiospora phragmitis</name>
    <dbReference type="NCBI Taxonomy" id="2905665"/>
    <lineage>
        <taxon>Eukaryota</taxon>
        <taxon>Fungi</taxon>
        <taxon>Dikarya</taxon>
        <taxon>Ascomycota</taxon>
        <taxon>Pezizomycotina</taxon>
        <taxon>Sordariomycetes</taxon>
        <taxon>Xylariomycetidae</taxon>
        <taxon>Amphisphaeriales</taxon>
        <taxon>Apiosporaceae</taxon>
        <taxon>Apiospora</taxon>
    </lineage>
</organism>
<accession>A0ABR1TBF3</accession>
<reference evidence="1 2" key="1">
    <citation type="submission" date="2023-01" db="EMBL/GenBank/DDBJ databases">
        <title>Analysis of 21 Apiospora genomes using comparative genomics revels a genus with tremendous synthesis potential of carbohydrate active enzymes and secondary metabolites.</title>
        <authorList>
            <person name="Sorensen T."/>
        </authorList>
    </citation>
    <scope>NUCLEOTIDE SEQUENCE [LARGE SCALE GENOMIC DNA]</scope>
    <source>
        <strain evidence="1 2">CBS 135458</strain>
    </source>
</reference>
<gene>
    <name evidence="1" type="ORF">PG994_012754</name>
</gene>
<name>A0ABR1TBF3_9PEZI</name>
<sequence>MDWESLSAEKVFAKCVKAFRDSLSEQDRLYFRDFSSADEMLAELKLDLANLKIHKADDYTRRVVIFTDAMAPYFDVVNAFVQVKPDVMGCLWGSLLLILRVSIIWHNYSGFFDKVTQMLEDISTSLPHYRQHLESCRSSEHVKKDGLVKALCLVYTDILEFVRQILVTLMTLRQVYLVLDGVDECKDQQMMQYCA</sequence>
<dbReference type="GeneID" id="92097226"/>
<keyword evidence="2" id="KW-1185">Reference proteome</keyword>
<protein>
    <submittedName>
        <fullName evidence="1">Uncharacterized protein</fullName>
    </submittedName>
</protein>